<gene>
    <name evidence="6" type="ORF">E2L05_04030</name>
</gene>
<dbReference type="PANTHER" id="PTHR30126:SF40">
    <property type="entry name" value="HTH-TYPE TRANSCRIPTIONAL REGULATOR GLTR"/>
    <property type="match status" value="1"/>
</dbReference>
<dbReference type="Pfam" id="PF03466">
    <property type="entry name" value="LysR_substrate"/>
    <property type="match status" value="1"/>
</dbReference>
<dbReference type="InterPro" id="IPR036390">
    <property type="entry name" value="WH_DNA-bd_sf"/>
</dbReference>
<evidence type="ECO:0000256" key="2">
    <source>
        <dbReference type="ARBA" id="ARBA00023015"/>
    </source>
</evidence>
<reference evidence="6 7" key="1">
    <citation type="submission" date="2019-03" db="EMBL/GenBank/DDBJ databases">
        <title>Rhodobacteraceae bacterium SM1902, a new member of the family Rhodobacteraceae isolated from Yantai.</title>
        <authorList>
            <person name="Sun Y."/>
        </authorList>
    </citation>
    <scope>NUCLEOTIDE SEQUENCE [LARGE SCALE GENOMIC DNA]</scope>
    <source>
        <strain evidence="6 7">SM1902</strain>
    </source>
</reference>
<dbReference type="Proteomes" id="UP000294562">
    <property type="component" value="Unassembled WGS sequence"/>
</dbReference>
<evidence type="ECO:0000313" key="7">
    <source>
        <dbReference type="Proteomes" id="UP000294562"/>
    </source>
</evidence>
<dbReference type="InterPro" id="IPR005119">
    <property type="entry name" value="LysR_subst-bd"/>
</dbReference>
<dbReference type="Pfam" id="PF00126">
    <property type="entry name" value="HTH_1"/>
    <property type="match status" value="1"/>
</dbReference>
<dbReference type="InterPro" id="IPR036388">
    <property type="entry name" value="WH-like_DNA-bd_sf"/>
</dbReference>
<keyword evidence="4" id="KW-0804">Transcription</keyword>
<dbReference type="Gene3D" id="1.10.10.10">
    <property type="entry name" value="Winged helix-like DNA-binding domain superfamily/Winged helix DNA-binding domain"/>
    <property type="match status" value="1"/>
</dbReference>
<dbReference type="AlphaFoldDB" id="A0A4R6B333"/>
<keyword evidence="2" id="KW-0805">Transcription regulation</keyword>
<name>A0A4R6B333_9RHOB</name>
<dbReference type="EMBL" id="SMZO01000006">
    <property type="protein sequence ID" value="TDL90692.1"/>
    <property type="molecule type" value="Genomic_DNA"/>
</dbReference>
<dbReference type="PANTHER" id="PTHR30126">
    <property type="entry name" value="HTH-TYPE TRANSCRIPTIONAL REGULATOR"/>
    <property type="match status" value="1"/>
</dbReference>
<organism evidence="6 7">
    <name type="scientific">Meridianimarinicoccus aquatilis</name>
    <dbReference type="NCBI Taxonomy" id="2552766"/>
    <lineage>
        <taxon>Bacteria</taxon>
        <taxon>Pseudomonadati</taxon>
        <taxon>Pseudomonadota</taxon>
        <taxon>Alphaproteobacteria</taxon>
        <taxon>Rhodobacterales</taxon>
        <taxon>Paracoccaceae</taxon>
        <taxon>Meridianimarinicoccus</taxon>
    </lineage>
</organism>
<keyword evidence="7" id="KW-1185">Reference proteome</keyword>
<protein>
    <submittedName>
        <fullName evidence="6">LysR family transcriptional regulator</fullName>
    </submittedName>
</protein>
<keyword evidence="3" id="KW-0238">DNA-binding</keyword>
<feature type="domain" description="HTH lysR-type" evidence="5">
    <location>
        <begin position="13"/>
        <end position="65"/>
    </location>
</feature>
<evidence type="ECO:0000259" key="5">
    <source>
        <dbReference type="PROSITE" id="PS50931"/>
    </source>
</evidence>
<proteinExistence type="inferred from homology"/>
<accession>A0A4R6B333</accession>
<evidence type="ECO:0000256" key="1">
    <source>
        <dbReference type="ARBA" id="ARBA00009437"/>
    </source>
</evidence>
<comment type="similarity">
    <text evidence="1">Belongs to the LysR transcriptional regulatory family.</text>
</comment>
<dbReference type="Gene3D" id="3.40.190.10">
    <property type="entry name" value="Periplasmic binding protein-like II"/>
    <property type="match status" value="2"/>
</dbReference>
<dbReference type="RefSeq" id="WP_133341606.1">
    <property type="nucleotide sequence ID" value="NZ_SMZO01000006.1"/>
</dbReference>
<dbReference type="GO" id="GO:0003700">
    <property type="term" value="F:DNA-binding transcription factor activity"/>
    <property type="evidence" value="ECO:0007669"/>
    <property type="project" value="InterPro"/>
</dbReference>
<evidence type="ECO:0000256" key="4">
    <source>
        <dbReference type="ARBA" id="ARBA00023163"/>
    </source>
</evidence>
<comment type="caution">
    <text evidence="6">The sequence shown here is derived from an EMBL/GenBank/DDBJ whole genome shotgun (WGS) entry which is preliminary data.</text>
</comment>
<sequence length="329" mass="35537">MSGAQGRLTLWMIEIFAAIAETRAISGAAKRVGASPSAVSQQLSKLEDGVGVILVDRAARPLRLTPQGEIFLRRAQVILDEAALARSELLGRDLSHLTRVRLGMIEDFDADVTPRLLTDMSCELRACQFLLETGPSHRLLTGLAERSLDMVVAADSAAPIEGLEIHPLLSEPFIAVVPLVAGKPVATSAQALREVPFIQYTQRHHMGRQIAAHLARQDFVLSPRFEMDSYHAILSMVAEGAGWSILTPLGLLRAHRFEARVGVIPLPIAPFARAMSLWALRGGLGDMPAQTAARLRPILTDLIVGPALQRMPWLGEGLVVLGADGKAID</sequence>
<evidence type="ECO:0000313" key="6">
    <source>
        <dbReference type="EMBL" id="TDL90692.1"/>
    </source>
</evidence>
<dbReference type="CDD" id="cd05466">
    <property type="entry name" value="PBP2_LTTR_substrate"/>
    <property type="match status" value="1"/>
</dbReference>
<dbReference type="PROSITE" id="PS50931">
    <property type="entry name" value="HTH_LYSR"/>
    <property type="match status" value="1"/>
</dbReference>
<dbReference type="InterPro" id="IPR000847">
    <property type="entry name" value="LysR_HTH_N"/>
</dbReference>
<dbReference type="OrthoDB" id="7776850at2"/>
<evidence type="ECO:0000256" key="3">
    <source>
        <dbReference type="ARBA" id="ARBA00023125"/>
    </source>
</evidence>
<dbReference type="SUPFAM" id="SSF53850">
    <property type="entry name" value="Periplasmic binding protein-like II"/>
    <property type="match status" value="1"/>
</dbReference>
<dbReference type="SUPFAM" id="SSF46785">
    <property type="entry name" value="Winged helix' DNA-binding domain"/>
    <property type="match status" value="1"/>
</dbReference>
<dbReference type="GO" id="GO:0000976">
    <property type="term" value="F:transcription cis-regulatory region binding"/>
    <property type="evidence" value="ECO:0007669"/>
    <property type="project" value="TreeGrafter"/>
</dbReference>